<dbReference type="Pfam" id="PF13489">
    <property type="entry name" value="Methyltransf_23"/>
    <property type="match status" value="1"/>
</dbReference>
<dbReference type="EMBL" id="MFSP01000148">
    <property type="protein sequence ID" value="OGI63697.1"/>
    <property type="molecule type" value="Genomic_DNA"/>
</dbReference>
<name>A0A1F6V1Z1_9PROT</name>
<dbReference type="SUPFAM" id="SSF53335">
    <property type="entry name" value="S-adenosyl-L-methionine-dependent methyltransferases"/>
    <property type="match status" value="1"/>
</dbReference>
<accession>A0A1F6V1Z1</accession>
<dbReference type="InterPro" id="IPR029063">
    <property type="entry name" value="SAM-dependent_MTases_sf"/>
</dbReference>
<dbReference type="Proteomes" id="UP000179076">
    <property type="component" value="Unassembled WGS sequence"/>
</dbReference>
<dbReference type="AlphaFoldDB" id="A0A1F6V1Z1"/>
<organism evidence="1 2">
    <name type="scientific">Candidatus Muproteobacteria bacterium RBG_16_60_9</name>
    <dbReference type="NCBI Taxonomy" id="1817755"/>
    <lineage>
        <taxon>Bacteria</taxon>
        <taxon>Pseudomonadati</taxon>
        <taxon>Pseudomonadota</taxon>
        <taxon>Candidatus Muproteobacteria</taxon>
    </lineage>
</organism>
<protein>
    <recommendedName>
        <fullName evidence="3">Methyltransferase</fullName>
    </recommendedName>
</protein>
<proteinExistence type="predicted"/>
<comment type="caution">
    <text evidence="1">The sequence shown here is derived from an EMBL/GenBank/DDBJ whole genome shotgun (WGS) entry which is preliminary data.</text>
</comment>
<evidence type="ECO:0000313" key="2">
    <source>
        <dbReference type="Proteomes" id="UP000179076"/>
    </source>
</evidence>
<gene>
    <name evidence="1" type="ORF">A2W18_01560</name>
</gene>
<reference evidence="1 2" key="1">
    <citation type="journal article" date="2016" name="Nat. Commun.">
        <title>Thousands of microbial genomes shed light on interconnected biogeochemical processes in an aquifer system.</title>
        <authorList>
            <person name="Anantharaman K."/>
            <person name="Brown C.T."/>
            <person name="Hug L.A."/>
            <person name="Sharon I."/>
            <person name="Castelle C.J."/>
            <person name="Probst A.J."/>
            <person name="Thomas B.C."/>
            <person name="Singh A."/>
            <person name="Wilkins M.J."/>
            <person name="Karaoz U."/>
            <person name="Brodie E.L."/>
            <person name="Williams K.H."/>
            <person name="Hubbard S.S."/>
            <person name="Banfield J.F."/>
        </authorList>
    </citation>
    <scope>NUCLEOTIDE SEQUENCE [LARGE SCALE GENOMIC DNA]</scope>
</reference>
<dbReference type="CDD" id="cd02440">
    <property type="entry name" value="AdoMet_MTases"/>
    <property type="match status" value="1"/>
</dbReference>
<sequence>MWGGAVGAAPDYRVIVASLDRTETDRNDDERRKPVQLLEFADVRVGMKILEIGAGSGYAAELLARTIGPKGIVYAQNAKPQVLFDERAKQSAAMKNVVSTIRPFDDPAPPQAKDLDLITLILFYHDITYMPIDRAKMNRRLFEALKPGGHFVVIDHAAKAGADIGVGKTLHRVDEAIVRREVEAAGFQFEAQSDFLRNPSDPREKPFFRMNDATDRFALKFIKPR</sequence>
<evidence type="ECO:0008006" key="3">
    <source>
        <dbReference type="Google" id="ProtNLM"/>
    </source>
</evidence>
<evidence type="ECO:0000313" key="1">
    <source>
        <dbReference type="EMBL" id="OGI63697.1"/>
    </source>
</evidence>
<dbReference type="Gene3D" id="3.40.50.150">
    <property type="entry name" value="Vaccinia Virus protein VP39"/>
    <property type="match status" value="1"/>
</dbReference>